<accession>G7E1V5</accession>
<evidence type="ECO:0000313" key="4">
    <source>
        <dbReference type="EMBL" id="GAA96815.1"/>
    </source>
</evidence>
<dbReference type="InterPro" id="IPR011032">
    <property type="entry name" value="GroES-like_sf"/>
</dbReference>
<dbReference type="PANTHER" id="PTHR48106:SF18">
    <property type="entry name" value="QUINONE OXIDOREDUCTASE PIG3"/>
    <property type="match status" value="1"/>
</dbReference>
<evidence type="ECO:0000256" key="1">
    <source>
        <dbReference type="ARBA" id="ARBA00022857"/>
    </source>
</evidence>
<dbReference type="EMBL" id="BABT02000106">
    <property type="protein sequence ID" value="GAA96815.1"/>
    <property type="molecule type" value="Genomic_DNA"/>
</dbReference>
<dbReference type="SUPFAM" id="SSF51735">
    <property type="entry name" value="NAD(P)-binding Rossmann-fold domains"/>
    <property type="match status" value="1"/>
</dbReference>
<dbReference type="InterPro" id="IPR013149">
    <property type="entry name" value="ADH-like_C"/>
</dbReference>
<evidence type="ECO:0000256" key="2">
    <source>
        <dbReference type="ARBA" id="ARBA00023002"/>
    </source>
</evidence>
<evidence type="ECO:0000259" key="3">
    <source>
        <dbReference type="SMART" id="SM00829"/>
    </source>
</evidence>
<dbReference type="InParanoid" id="G7E1V5"/>
<dbReference type="OMA" id="PNEQIYP"/>
<organism evidence="4 5">
    <name type="scientific">Mixia osmundae (strain CBS 9802 / IAM 14324 / JCM 22182 / KY 12970)</name>
    <dbReference type="NCBI Taxonomy" id="764103"/>
    <lineage>
        <taxon>Eukaryota</taxon>
        <taxon>Fungi</taxon>
        <taxon>Dikarya</taxon>
        <taxon>Basidiomycota</taxon>
        <taxon>Pucciniomycotina</taxon>
        <taxon>Mixiomycetes</taxon>
        <taxon>Mixiales</taxon>
        <taxon>Mixiaceae</taxon>
        <taxon>Mixia</taxon>
    </lineage>
</organism>
<reference evidence="4 5" key="1">
    <citation type="journal article" date="2011" name="J. Gen. Appl. Microbiol.">
        <title>Draft genome sequencing of the enigmatic basidiomycete Mixia osmundae.</title>
        <authorList>
            <person name="Nishida H."/>
            <person name="Nagatsuka Y."/>
            <person name="Sugiyama J."/>
        </authorList>
    </citation>
    <scope>NUCLEOTIDE SEQUENCE [LARGE SCALE GENOMIC DNA]</scope>
    <source>
        <strain evidence="5">CBS 9802 / IAM 14324 / JCM 22182 / KY 12970</strain>
    </source>
</reference>
<dbReference type="RefSeq" id="XP_014565164.1">
    <property type="nucleotide sequence ID" value="XM_014709678.1"/>
</dbReference>
<dbReference type="Proteomes" id="UP000009131">
    <property type="component" value="Unassembled WGS sequence"/>
</dbReference>
<dbReference type="HOGENOM" id="CLU_026673_3_4_1"/>
<dbReference type="Pfam" id="PF08240">
    <property type="entry name" value="ADH_N"/>
    <property type="match status" value="1"/>
</dbReference>
<comment type="caution">
    <text evidence="4">The sequence shown here is derived from an EMBL/GenBank/DDBJ whole genome shotgun (WGS) entry which is preliminary data.</text>
</comment>
<name>G7E1V5_MIXOS</name>
<dbReference type="GO" id="GO:0070402">
    <property type="term" value="F:NADPH binding"/>
    <property type="evidence" value="ECO:0007669"/>
    <property type="project" value="TreeGrafter"/>
</dbReference>
<dbReference type="AlphaFoldDB" id="G7E1V5"/>
<protein>
    <recommendedName>
        <fullName evidence="3">Enoyl reductase (ER) domain-containing protein</fullName>
    </recommendedName>
</protein>
<feature type="domain" description="Enoyl reductase (ER)" evidence="3">
    <location>
        <begin position="14"/>
        <end position="323"/>
    </location>
</feature>
<dbReference type="SMART" id="SM00829">
    <property type="entry name" value="PKS_ER"/>
    <property type="match status" value="1"/>
</dbReference>
<dbReference type="Pfam" id="PF00107">
    <property type="entry name" value="ADH_zinc_N"/>
    <property type="match status" value="1"/>
</dbReference>
<proteinExistence type="predicted"/>
<dbReference type="CDD" id="cd08243">
    <property type="entry name" value="quinone_oxidoreductase_like_1"/>
    <property type="match status" value="1"/>
</dbReference>
<dbReference type="PANTHER" id="PTHR48106">
    <property type="entry name" value="QUINONE OXIDOREDUCTASE PIG3-RELATED"/>
    <property type="match status" value="1"/>
</dbReference>
<dbReference type="STRING" id="764103.G7E1V5"/>
<dbReference type="SUPFAM" id="SSF50129">
    <property type="entry name" value="GroES-like"/>
    <property type="match status" value="1"/>
</dbReference>
<dbReference type="GO" id="GO:0016651">
    <property type="term" value="F:oxidoreductase activity, acting on NAD(P)H"/>
    <property type="evidence" value="ECO:0007669"/>
    <property type="project" value="TreeGrafter"/>
</dbReference>
<dbReference type="InterPro" id="IPR013154">
    <property type="entry name" value="ADH-like_N"/>
</dbReference>
<dbReference type="Gene3D" id="3.90.180.10">
    <property type="entry name" value="Medium-chain alcohol dehydrogenases, catalytic domain"/>
    <property type="match status" value="1"/>
</dbReference>
<keyword evidence="2" id="KW-0560">Oxidoreductase</keyword>
<keyword evidence="1" id="KW-0521">NADP</keyword>
<dbReference type="InterPro" id="IPR020843">
    <property type="entry name" value="ER"/>
</dbReference>
<keyword evidence="5" id="KW-1185">Reference proteome</keyword>
<dbReference type="InterPro" id="IPR036291">
    <property type="entry name" value="NAD(P)-bd_dom_sf"/>
</dbReference>
<sequence>MTGTMKAIVMRAPGPPDSLKLEEMPIPEPAPGKVLIRVRARGINRSEMFTRQGHSPGLQYPRVLGIEACGEVVAAPSGEFAPGDVVASIMGGMGRLWDGGYAEYCLVPATQIQKITVKLDWATLGAMPEMLQTAHGSLFRSLQLKAGEVLLVRGGTTSVGLSAAALARNAGAKVISTSRSANRVDLLKANGASETIVDSGSIAAEVRMLYPNGVDKVLELIGTVTLQDSLRCTREGGIVCMTGIVGDSWTLNDLNPMDFIPTGVCLTSYADPNAFMKIPMNELAQQVADKTLNITIGRTLSLEEIPLAHELMESNKAGGKIVVLS</sequence>
<dbReference type="Gene3D" id="3.40.50.720">
    <property type="entry name" value="NAD(P)-binding Rossmann-like Domain"/>
    <property type="match status" value="1"/>
</dbReference>
<dbReference type="OrthoDB" id="203908at2759"/>
<reference evidence="4 5" key="2">
    <citation type="journal article" date="2012" name="Open Biol.">
        <title>Characteristics of nucleosomes and linker DNA regions on the genome of the basidiomycete Mixia osmundae revealed by mono- and dinucleosome mapping.</title>
        <authorList>
            <person name="Nishida H."/>
            <person name="Kondo S."/>
            <person name="Matsumoto T."/>
            <person name="Suzuki Y."/>
            <person name="Yoshikawa H."/>
            <person name="Taylor T.D."/>
            <person name="Sugiyama J."/>
        </authorList>
    </citation>
    <scope>NUCLEOTIDE SEQUENCE [LARGE SCALE GENOMIC DNA]</scope>
    <source>
        <strain evidence="5">CBS 9802 / IAM 14324 / JCM 22182 / KY 12970</strain>
    </source>
</reference>
<evidence type="ECO:0000313" key="5">
    <source>
        <dbReference type="Proteomes" id="UP000009131"/>
    </source>
</evidence>
<dbReference type="eggNOG" id="KOG1198">
    <property type="taxonomic scope" value="Eukaryota"/>
</dbReference>
<gene>
    <name evidence="4" type="primary">Mo03487</name>
    <name evidence="4" type="ORF">E5Q_03487</name>
</gene>